<accession>A0A1I2IMW5</accession>
<evidence type="ECO:0000259" key="1">
    <source>
        <dbReference type="Pfam" id="PF00535"/>
    </source>
</evidence>
<dbReference type="PANTHER" id="PTHR43685:SF2">
    <property type="entry name" value="GLYCOSYLTRANSFERASE 2-LIKE DOMAIN-CONTAINING PROTEIN"/>
    <property type="match status" value="1"/>
</dbReference>
<dbReference type="GO" id="GO:0016740">
    <property type="term" value="F:transferase activity"/>
    <property type="evidence" value="ECO:0007669"/>
    <property type="project" value="UniProtKB-KW"/>
</dbReference>
<evidence type="ECO:0000313" key="3">
    <source>
        <dbReference type="Proteomes" id="UP000199477"/>
    </source>
</evidence>
<dbReference type="AlphaFoldDB" id="A0A1I2IMW5"/>
<dbReference type="SUPFAM" id="SSF53448">
    <property type="entry name" value="Nucleotide-diphospho-sugar transferases"/>
    <property type="match status" value="1"/>
</dbReference>
<dbReference type="InterPro" id="IPR029044">
    <property type="entry name" value="Nucleotide-diphossugar_trans"/>
</dbReference>
<dbReference type="InterPro" id="IPR001173">
    <property type="entry name" value="Glyco_trans_2-like"/>
</dbReference>
<dbReference type="Proteomes" id="UP000199477">
    <property type="component" value="Unassembled WGS sequence"/>
</dbReference>
<keyword evidence="2" id="KW-0808">Transferase</keyword>
<organism evidence="2 3">
    <name type="scientific">Dyella marensis</name>
    <dbReference type="NCBI Taxonomy" id="500610"/>
    <lineage>
        <taxon>Bacteria</taxon>
        <taxon>Pseudomonadati</taxon>
        <taxon>Pseudomonadota</taxon>
        <taxon>Gammaproteobacteria</taxon>
        <taxon>Lysobacterales</taxon>
        <taxon>Rhodanobacteraceae</taxon>
        <taxon>Dyella</taxon>
    </lineage>
</organism>
<dbReference type="InterPro" id="IPR050834">
    <property type="entry name" value="Glycosyltransf_2"/>
</dbReference>
<reference evidence="3" key="1">
    <citation type="submission" date="2016-10" db="EMBL/GenBank/DDBJ databases">
        <authorList>
            <person name="Varghese N."/>
            <person name="Submissions S."/>
        </authorList>
    </citation>
    <scope>NUCLEOTIDE SEQUENCE [LARGE SCALE GENOMIC DNA]</scope>
    <source>
        <strain evidence="3">UNC178MFTsu3.1</strain>
    </source>
</reference>
<dbReference type="EMBL" id="FONH01000017">
    <property type="protein sequence ID" value="SFF42387.1"/>
    <property type="molecule type" value="Genomic_DNA"/>
</dbReference>
<protein>
    <submittedName>
        <fullName evidence="2">Glycosyltransferase involved in cell wall bisynthesis</fullName>
    </submittedName>
</protein>
<dbReference type="Gene3D" id="3.90.550.10">
    <property type="entry name" value="Spore Coat Polysaccharide Biosynthesis Protein SpsA, Chain A"/>
    <property type="match status" value="1"/>
</dbReference>
<gene>
    <name evidence="2" type="ORF">SAMN02799615_03513</name>
</gene>
<dbReference type="PANTHER" id="PTHR43685">
    <property type="entry name" value="GLYCOSYLTRANSFERASE"/>
    <property type="match status" value="1"/>
</dbReference>
<dbReference type="CDD" id="cd00761">
    <property type="entry name" value="Glyco_tranf_GTA_type"/>
    <property type="match status" value="1"/>
</dbReference>
<feature type="domain" description="Glycosyltransferase 2-like" evidence="1">
    <location>
        <begin position="5"/>
        <end position="168"/>
    </location>
</feature>
<keyword evidence="3" id="KW-1185">Reference proteome</keyword>
<dbReference type="STRING" id="500610.SAMN02799615_03513"/>
<dbReference type="RefSeq" id="WP_026633485.1">
    <property type="nucleotide sequence ID" value="NZ_FONH01000017.1"/>
</dbReference>
<sequence>MKIQVFIPTFNRADKLRRAVESVLAQPVPGLEVVVLDNHSEDRTEEVLGELSRRDARIRHIRRPQNIGMIPNMNAIRDLVDGDFFAMLPDDDVYEPCFLEEALERFRQNADVDFVACNALTKIGDRVEKSQLDYWREGRCGKGTAVLKCLLGHYPLITNVLFRSSLRERFFFYPELGNVADGFILTCLFASRHSYISKRVTGYWNNDGENASVARAPNPVDIANVALSEYALYRKAISAGELPARWLPVLALKRNLSILMASRKIGFDRIRNESRMMELVRPSTVLWLRLLDRARVIAIFVGALSFARKCYRRVMVSAH</sequence>
<dbReference type="Pfam" id="PF00535">
    <property type="entry name" value="Glycos_transf_2"/>
    <property type="match status" value="1"/>
</dbReference>
<proteinExistence type="predicted"/>
<name>A0A1I2IMW5_9GAMM</name>
<evidence type="ECO:0000313" key="2">
    <source>
        <dbReference type="EMBL" id="SFF42387.1"/>
    </source>
</evidence>